<keyword evidence="2" id="KW-0472">Membrane</keyword>
<evidence type="ECO:0000256" key="2">
    <source>
        <dbReference type="SAM" id="Phobius"/>
    </source>
</evidence>
<feature type="region of interest" description="Disordered" evidence="1">
    <location>
        <begin position="328"/>
        <end position="361"/>
    </location>
</feature>
<feature type="compositionally biased region" description="Pro residues" evidence="1">
    <location>
        <begin position="348"/>
        <end position="360"/>
    </location>
</feature>
<dbReference type="AlphaFoldDB" id="A0A8W8J7T8"/>
<dbReference type="InterPro" id="IPR027417">
    <property type="entry name" value="P-loop_NTPase"/>
</dbReference>
<keyword evidence="2" id="KW-1133">Transmembrane helix</keyword>
<sequence>MSTSNLSAKGYNCRFLTTGIGQRDSLASLGTNMPPGGGDDINLLEIPRNEMQSEEELENERQREVRVLQERINKGGRPLNVALIGPSGSGKSSFCNSIMAAFSVGSWRERATTGHYGGHGEQVTHHLLSFPKIEYLDFDALYDYNYPTLIDMNGFEDSCDTLAQELLRIVFFGRLPNEEKLMEAVKLYNSRGLDGLKEKYSQNNEDLKVDRIIFIASANNSPLPTRLMEAVRNTARKENRVIPIFGVLTHKDEISRDDSDYMRLEQEFREGLGIPENRFLLCTTYCDAYDKHHGRSRLDQRHPALDIPILKFMRQVCDPAIRVIQDKQTYTGEEPPQEPDTTTQRNPTPDPNPQPVPPLPDNQRLGRMWAKGVIIAVIFFLLLPLISYDREIQIICARHGTGVSSYCGDQSMVGKMFASFVFAAFLVVLDIAFDRYNQFF</sequence>
<evidence type="ECO:0000256" key="1">
    <source>
        <dbReference type="SAM" id="MobiDB-lite"/>
    </source>
</evidence>
<keyword evidence="2" id="KW-0812">Transmembrane</keyword>
<evidence type="ECO:0000313" key="4">
    <source>
        <dbReference type="Proteomes" id="UP000005408"/>
    </source>
</evidence>
<feature type="transmembrane region" description="Helical" evidence="2">
    <location>
        <begin position="416"/>
        <end position="433"/>
    </location>
</feature>
<dbReference type="Gene3D" id="3.40.50.300">
    <property type="entry name" value="P-loop containing nucleotide triphosphate hydrolases"/>
    <property type="match status" value="1"/>
</dbReference>
<evidence type="ECO:0000313" key="3">
    <source>
        <dbReference type="EnsemblMetazoa" id="G17457.1:cds"/>
    </source>
</evidence>
<dbReference type="Proteomes" id="UP000005408">
    <property type="component" value="Unassembled WGS sequence"/>
</dbReference>
<accession>A0A8W8J7T8</accession>
<reference evidence="3" key="1">
    <citation type="submission" date="2022-08" db="UniProtKB">
        <authorList>
            <consortium name="EnsemblMetazoa"/>
        </authorList>
    </citation>
    <scope>IDENTIFICATION</scope>
    <source>
        <strain evidence="3">05x7-T-G4-1.051#20</strain>
    </source>
</reference>
<organism evidence="3 4">
    <name type="scientific">Magallana gigas</name>
    <name type="common">Pacific oyster</name>
    <name type="synonym">Crassostrea gigas</name>
    <dbReference type="NCBI Taxonomy" id="29159"/>
    <lineage>
        <taxon>Eukaryota</taxon>
        <taxon>Metazoa</taxon>
        <taxon>Spiralia</taxon>
        <taxon>Lophotrochozoa</taxon>
        <taxon>Mollusca</taxon>
        <taxon>Bivalvia</taxon>
        <taxon>Autobranchia</taxon>
        <taxon>Pteriomorphia</taxon>
        <taxon>Ostreida</taxon>
        <taxon>Ostreoidea</taxon>
        <taxon>Ostreidae</taxon>
        <taxon>Magallana</taxon>
    </lineage>
</organism>
<feature type="transmembrane region" description="Helical" evidence="2">
    <location>
        <begin position="368"/>
        <end position="388"/>
    </location>
</feature>
<proteinExistence type="predicted"/>
<protein>
    <submittedName>
        <fullName evidence="3">Uncharacterized protein</fullName>
    </submittedName>
</protein>
<dbReference type="SUPFAM" id="SSF52540">
    <property type="entry name" value="P-loop containing nucleoside triphosphate hydrolases"/>
    <property type="match status" value="1"/>
</dbReference>
<dbReference type="CDD" id="cd00882">
    <property type="entry name" value="Ras_like_GTPase"/>
    <property type="match status" value="1"/>
</dbReference>
<keyword evidence="4" id="KW-1185">Reference proteome</keyword>
<dbReference type="EnsemblMetazoa" id="G17457.1">
    <property type="protein sequence ID" value="G17457.1:cds"/>
    <property type="gene ID" value="G17457"/>
</dbReference>
<name>A0A8W8J7T8_MAGGI</name>